<evidence type="ECO:0000313" key="1">
    <source>
        <dbReference type="EMBL" id="KAJ4949051.1"/>
    </source>
</evidence>
<organism evidence="1 2">
    <name type="scientific">Pogonophryne albipinna</name>
    <dbReference type="NCBI Taxonomy" id="1090488"/>
    <lineage>
        <taxon>Eukaryota</taxon>
        <taxon>Metazoa</taxon>
        <taxon>Chordata</taxon>
        <taxon>Craniata</taxon>
        <taxon>Vertebrata</taxon>
        <taxon>Euteleostomi</taxon>
        <taxon>Actinopterygii</taxon>
        <taxon>Neopterygii</taxon>
        <taxon>Teleostei</taxon>
        <taxon>Neoteleostei</taxon>
        <taxon>Acanthomorphata</taxon>
        <taxon>Eupercaria</taxon>
        <taxon>Perciformes</taxon>
        <taxon>Notothenioidei</taxon>
        <taxon>Pogonophryne</taxon>
    </lineage>
</organism>
<dbReference type="AlphaFoldDB" id="A0AAD6BUJ5"/>
<proteinExistence type="predicted"/>
<accession>A0AAD6BUJ5</accession>
<gene>
    <name evidence="1" type="ORF">JOQ06_020569</name>
</gene>
<dbReference type="PANTHER" id="PTHR14387:SF7">
    <property type="entry name" value="THYROID ADENOMA-ASSOCIATED PROTEIN"/>
    <property type="match status" value="1"/>
</dbReference>
<dbReference type="InterPro" id="IPR051954">
    <property type="entry name" value="tRNA_methyltransferase_THADA"/>
</dbReference>
<name>A0AAD6BUJ5_9TELE</name>
<comment type="caution">
    <text evidence="1">The sequence shown here is derived from an EMBL/GenBank/DDBJ whole genome shotgun (WGS) entry which is preliminary data.</text>
</comment>
<dbReference type="EMBL" id="JAPTMU010000001">
    <property type="protein sequence ID" value="KAJ4949051.1"/>
    <property type="molecule type" value="Genomic_DNA"/>
</dbReference>
<sequence length="494" mass="53421">MKVEADVKSSCVLACESAYSEVSNLRQDALSVIMASNLVPSSVPLGPGSTQCLLCLARVALSASVEIPELWGGPQPKSQLLQCLLKAPQYEWLDQTTLSSLTSLALHETHPQCLAKEIGGLWKRLRDGTERNCDWGRATGQPRCREDTKAVLMDGPEQLPSPVALSVCGMEVLSVLCVLSTTTELSWSDGVKMLSQEELLLHLLALAQNSTHSVELHCAALTLVSRLVVQLVSSNPQGASAVACLGQWGALVCSCCSEEQPVEVKLMAAKVLVNCTATVLTSSHLPLGLTTTVSLWRSLFTLLQDEDEDVRDSACDFICNVPASLLSTDVTGASVCPPVALDAGVGLLCRLFELWGQVPAGALALTEWLLGDEEPNYEAVAEEASSLDDEDFLFEKGGLNLWAEPVQWVNLLHRHVHSLLLGFRQNQAPEVPGQDQVHQIQTLSIQAQAQALSSQNALDSLPALPQFCLTMEHARLLLRLQRATLALEVLDRLR</sequence>
<dbReference type="GO" id="GO:0005829">
    <property type="term" value="C:cytosol"/>
    <property type="evidence" value="ECO:0007669"/>
    <property type="project" value="TreeGrafter"/>
</dbReference>
<evidence type="ECO:0000313" key="2">
    <source>
        <dbReference type="Proteomes" id="UP001219934"/>
    </source>
</evidence>
<dbReference type="InterPro" id="IPR016024">
    <property type="entry name" value="ARM-type_fold"/>
</dbReference>
<evidence type="ECO:0008006" key="3">
    <source>
        <dbReference type="Google" id="ProtNLM"/>
    </source>
</evidence>
<dbReference type="PANTHER" id="PTHR14387">
    <property type="entry name" value="THADA/DEATH RECEPTOR INTERACTING PROTEIN"/>
    <property type="match status" value="1"/>
</dbReference>
<dbReference type="Proteomes" id="UP001219934">
    <property type="component" value="Unassembled WGS sequence"/>
</dbReference>
<reference evidence="1" key="1">
    <citation type="submission" date="2022-11" db="EMBL/GenBank/DDBJ databases">
        <title>Chromosome-level genome of Pogonophryne albipinna.</title>
        <authorList>
            <person name="Jo E."/>
        </authorList>
    </citation>
    <scope>NUCLEOTIDE SEQUENCE</scope>
    <source>
        <strain evidence="1">SGF0006</strain>
        <tissue evidence="1">Muscle</tissue>
    </source>
</reference>
<keyword evidence="2" id="KW-1185">Reference proteome</keyword>
<dbReference type="SUPFAM" id="SSF48371">
    <property type="entry name" value="ARM repeat"/>
    <property type="match status" value="1"/>
</dbReference>
<protein>
    <recommendedName>
        <fullName evidence="3">Thyroid adenoma-associated protein homolog</fullName>
    </recommendedName>
</protein>
<dbReference type="GO" id="GO:0030488">
    <property type="term" value="P:tRNA methylation"/>
    <property type="evidence" value="ECO:0007669"/>
    <property type="project" value="TreeGrafter"/>
</dbReference>